<feature type="domain" description="J" evidence="2">
    <location>
        <begin position="75"/>
        <end position="145"/>
    </location>
</feature>
<evidence type="ECO:0000259" key="2">
    <source>
        <dbReference type="PROSITE" id="PS50076"/>
    </source>
</evidence>
<keyword evidence="4" id="KW-1185">Reference proteome</keyword>
<dbReference type="PROSITE" id="PS50076">
    <property type="entry name" value="DNAJ_2"/>
    <property type="match status" value="1"/>
</dbReference>
<accession>A0A2S7XUS9</accession>
<dbReference type="InterPro" id="IPR036869">
    <property type="entry name" value="J_dom_sf"/>
</dbReference>
<proteinExistence type="predicted"/>
<dbReference type="CDD" id="cd06257">
    <property type="entry name" value="DnaJ"/>
    <property type="match status" value="1"/>
</dbReference>
<organism evidence="3 4">
    <name type="scientific">Chromatium okenii</name>
    <dbReference type="NCBI Taxonomy" id="61644"/>
    <lineage>
        <taxon>Bacteria</taxon>
        <taxon>Pseudomonadati</taxon>
        <taxon>Pseudomonadota</taxon>
        <taxon>Gammaproteobacteria</taxon>
        <taxon>Chromatiales</taxon>
        <taxon>Chromatiaceae</taxon>
        <taxon>Chromatium</taxon>
    </lineage>
</organism>
<dbReference type="Gene3D" id="1.10.287.110">
    <property type="entry name" value="DnaJ domain"/>
    <property type="match status" value="1"/>
</dbReference>
<dbReference type="EMBL" id="PPGH01000010">
    <property type="protein sequence ID" value="PQJ97499.1"/>
    <property type="molecule type" value="Genomic_DNA"/>
</dbReference>
<dbReference type="Proteomes" id="UP000239936">
    <property type="component" value="Unassembled WGS sequence"/>
</dbReference>
<gene>
    <name evidence="3" type="ORF">CXB77_01020</name>
</gene>
<comment type="caution">
    <text evidence="3">The sequence shown here is derived from an EMBL/GenBank/DDBJ whole genome shotgun (WGS) entry which is preliminary data.</text>
</comment>
<name>A0A2S7XUS9_9GAMM</name>
<dbReference type="SUPFAM" id="SSF46565">
    <property type="entry name" value="Chaperone J-domain"/>
    <property type="match status" value="1"/>
</dbReference>
<sequence length="165" mass="18931">MSLWTQQFAQALRREQLKRLPPAHLDAILLWLSHPENPQSADLTEAFSRVDLSRDTASRRIYTLLDQQLFSGSPPAPTTLGLAPNTAPEIVKQRYRRLMQVYHPDRHATKPLWATQRTERINLAFDAHRRGSHGWAHPTRYQKLSRCAKRSCSNCGNRCAHIGDI</sequence>
<dbReference type="InterPro" id="IPR001623">
    <property type="entry name" value="DnaJ_domain"/>
</dbReference>
<dbReference type="RefSeq" id="WP_105072458.1">
    <property type="nucleotide sequence ID" value="NZ_PPGH01000010.1"/>
</dbReference>
<keyword evidence="1" id="KW-0143">Chaperone</keyword>
<reference evidence="3 4" key="1">
    <citation type="submission" date="2018-01" db="EMBL/GenBank/DDBJ databases">
        <title>The complete genome sequence of Chromatium okenii LaCa, a purple sulfur bacterium with a turbulent life.</title>
        <authorList>
            <person name="Luedin S.M."/>
            <person name="Liechti N."/>
            <person name="Storelli N."/>
            <person name="Danza F."/>
            <person name="Wittwer M."/>
            <person name="Pothier J.F."/>
            <person name="Tonolla M.A."/>
        </authorList>
    </citation>
    <scope>NUCLEOTIDE SEQUENCE [LARGE SCALE GENOMIC DNA]</scope>
    <source>
        <strain evidence="3 4">LaCa</strain>
    </source>
</reference>
<evidence type="ECO:0000256" key="1">
    <source>
        <dbReference type="ARBA" id="ARBA00023186"/>
    </source>
</evidence>
<dbReference type="AlphaFoldDB" id="A0A2S7XUS9"/>
<dbReference type="Pfam" id="PF00226">
    <property type="entry name" value="DnaJ"/>
    <property type="match status" value="1"/>
</dbReference>
<evidence type="ECO:0000313" key="3">
    <source>
        <dbReference type="EMBL" id="PQJ97499.1"/>
    </source>
</evidence>
<dbReference type="OrthoDB" id="5764486at2"/>
<protein>
    <recommendedName>
        <fullName evidence="2">J domain-containing protein</fullName>
    </recommendedName>
</protein>
<evidence type="ECO:0000313" key="4">
    <source>
        <dbReference type="Proteomes" id="UP000239936"/>
    </source>
</evidence>